<dbReference type="InterPro" id="IPR001789">
    <property type="entry name" value="Sig_transdc_resp-reg_receiver"/>
</dbReference>
<organism evidence="4 5">
    <name type="scientific">Cellulomonas cellasea DSM 20118</name>
    <dbReference type="NCBI Taxonomy" id="1408250"/>
    <lineage>
        <taxon>Bacteria</taxon>
        <taxon>Bacillati</taxon>
        <taxon>Actinomycetota</taxon>
        <taxon>Actinomycetes</taxon>
        <taxon>Micrococcales</taxon>
        <taxon>Cellulomonadaceae</taxon>
        <taxon>Cellulomonas</taxon>
    </lineage>
</organism>
<protein>
    <submittedName>
        <fullName evidence="4">Histidine kinase</fullName>
    </submittedName>
</protein>
<evidence type="ECO:0000256" key="2">
    <source>
        <dbReference type="PROSITE-ProRule" id="PRU00169"/>
    </source>
</evidence>
<dbReference type="EMBL" id="AXNT01000146">
    <property type="protein sequence ID" value="KGM00963.1"/>
    <property type="molecule type" value="Genomic_DNA"/>
</dbReference>
<dbReference type="InterPro" id="IPR050595">
    <property type="entry name" value="Bact_response_regulator"/>
</dbReference>
<dbReference type="GO" id="GO:0000160">
    <property type="term" value="P:phosphorelay signal transduction system"/>
    <property type="evidence" value="ECO:0007669"/>
    <property type="project" value="InterPro"/>
</dbReference>
<dbReference type="Proteomes" id="UP000029833">
    <property type="component" value="Unassembled WGS sequence"/>
</dbReference>
<keyword evidence="4" id="KW-0418">Kinase</keyword>
<dbReference type="SMART" id="SM00448">
    <property type="entry name" value="REC"/>
    <property type="match status" value="1"/>
</dbReference>
<feature type="domain" description="Response regulatory" evidence="3">
    <location>
        <begin position="5"/>
        <end position="121"/>
    </location>
</feature>
<dbReference type="PANTHER" id="PTHR44591">
    <property type="entry name" value="STRESS RESPONSE REGULATOR PROTEIN 1"/>
    <property type="match status" value="1"/>
</dbReference>
<dbReference type="STRING" id="1408250.Q760_04780"/>
<evidence type="ECO:0000313" key="5">
    <source>
        <dbReference type="Proteomes" id="UP000029833"/>
    </source>
</evidence>
<sequence>MKVLRVLVADDSRVMRQIVVRTLRQAGYDWDVREAPDGAAALEMVRADEPDLVLSDWNMPEMTGIELLRALRREGFDTPFAFVTSEGSPEMRQTADEAGALFLIAKPFTAETFRDAIEPVLA</sequence>
<evidence type="ECO:0000256" key="1">
    <source>
        <dbReference type="ARBA" id="ARBA00022553"/>
    </source>
</evidence>
<dbReference type="AlphaFoldDB" id="A0A0A0B487"/>
<dbReference type="PANTHER" id="PTHR44591:SF3">
    <property type="entry name" value="RESPONSE REGULATORY DOMAIN-CONTAINING PROTEIN"/>
    <property type="match status" value="1"/>
</dbReference>
<keyword evidence="5" id="KW-1185">Reference proteome</keyword>
<dbReference type="Pfam" id="PF00072">
    <property type="entry name" value="Response_reg"/>
    <property type="match status" value="1"/>
</dbReference>
<evidence type="ECO:0000313" key="4">
    <source>
        <dbReference type="EMBL" id="KGM00963.1"/>
    </source>
</evidence>
<accession>A0A0A0B487</accession>
<reference evidence="4 5" key="1">
    <citation type="submission" date="2013-10" db="EMBL/GenBank/DDBJ databases">
        <authorList>
            <person name="Wang G."/>
            <person name="Zhuang W."/>
        </authorList>
    </citation>
    <scope>NUCLEOTIDE SEQUENCE [LARGE SCALE GENOMIC DNA]</scope>
    <source>
        <strain evidence="4 5">DSM 20118</strain>
    </source>
</reference>
<evidence type="ECO:0000259" key="3">
    <source>
        <dbReference type="PROSITE" id="PS50110"/>
    </source>
</evidence>
<gene>
    <name evidence="4" type="ORF">Q760_04780</name>
</gene>
<dbReference type="PROSITE" id="PS50110">
    <property type="entry name" value="RESPONSE_REGULATORY"/>
    <property type="match status" value="1"/>
</dbReference>
<feature type="modified residue" description="4-aspartylphosphate" evidence="2">
    <location>
        <position position="56"/>
    </location>
</feature>
<keyword evidence="1 2" id="KW-0597">Phosphoprotein</keyword>
<keyword evidence="4" id="KW-0808">Transferase</keyword>
<name>A0A0A0B487_9CELL</name>
<dbReference type="GO" id="GO:0016301">
    <property type="term" value="F:kinase activity"/>
    <property type="evidence" value="ECO:0007669"/>
    <property type="project" value="UniProtKB-KW"/>
</dbReference>
<proteinExistence type="predicted"/>
<dbReference type="Gene3D" id="3.40.50.2300">
    <property type="match status" value="1"/>
</dbReference>
<comment type="caution">
    <text evidence="4">The sequence shown here is derived from an EMBL/GenBank/DDBJ whole genome shotgun (WGS) entry which is preliminary data.</text>
</comment>
<dbReference type="SUPFAM" id="SSF52172">
    <property type="entry name" value="CheY-like"/>
    <property type="match status" value="1"/>
</dbReference>
<dbReference type="InterPro" id="IPR011006">
    <property type="entry name" value="CheY-like_superfamily"/>
</dbReference>